<evidence type="ECO:0000313" key="2">
    <source>
        <dbReference type="EMBL" id="VDK60559.1"/>
    </source>
</evidence>
<reference evidence="2 3" key="1">
    <citation type="submission" date="2018-11" db="EMBL/GenBank/DDBJ databases">
        <authorList>
            <consortium name="Pathogen Informatics"/>
        </authorList>
    </citation>
    <scope>NUCLEOTIDE SEQUENCE [LARGE SCALE GENOMIC DNA]</scope>
</reference>
<dbReference type="EMBL" id="UYRV01014834">
    <property type="protein sequence ID" value="VDK60559.1"/>
    <property type="molecule type" value="Genomic_DNA"/>
</dbReference>
<name>A0A3P6RJL9_CYLGO</name>
<keyword evidence="3" id="KW-1185">Reference proteome</keyword>
<feature type="chain" id="PRO_5017993395" description="DOMON domain-containing protein" evidence="1">
    <location>
        <begin position="18"/>
        <end position="144"/>
    </location>
</feature>
<dbReference type="Proteomes" id="UP000271889">
    <property type="component" value="Unassembled WGS sequence"/>
</dbReference>
<dbReference type="AlphaFoldDB" id="A0A3P6RJL9"/>
<gene>
    <name evidence="2" type="ORF">CGOC_LOCUS5052</name>
</gene>
<protein>
    <recommendedName>
        <fullName evidence="4">DOMON domain-containing protein</fullName>
    </recommendedName>
</protein>
<accession>A0A3P6RJL9</accession>
<dbReference type="OrthoDB" id="5824604at2759"/>
<sequence length="144" mass="16179">MWGTAALFFSIVTSVYTARWIVTARVGDRVELDLAPGVVTWKRHRSGHPDEYIKYCDPVDKRAICDQFVTANNRVRFPITNGRVLSSGVLVIYSYKPSDAGFYSSPDHEMEETIHPDGVATRLAGPQIELKTIGEEKLVIIRPE</sequence>
<evidence type="ECO:0000313" key="3">
    <source>
        <dbReference type="Proteomes" id="UP000271889"/>
    </source>
</evidence>
<evidence type="ECO:0008006" key="4">
    <source>
        <dbReference type="Google" id="ProtNLM"/>
    </source>
</evidence>
<evidence type="ECO:0000256" key="1">
    <source>
        <dbReference type="SAM" id="SignalP"/>
    </source>
</evidence>
<organism evidence="2 3">
    <name type="scientific">Cylicostephanus goldi</name>
    <name type="common">Nematode worm</name>
    <dbReference type="NCBI Taxonomy" id="71465"/>
    <lineage>
        <taxon>Eukaryota</taxon>
        <taxon>Metazoa</taxon>
        <taxon>Ecdysozoa</taxon>
        <taxon>Nematoda</taxon>
        <taxon>Chromadorea</taxon>
        <taxon>Rhabditida</taxon>
        <taxon>Rhabditina</taxon>
        <taxon>Rhabditomorpha</taxon>
        <taxon>Strongyloidea</taxon>
        <taxon>Strongylidae</taxon>
        <taxon>Cylicostephanus</taxon>
    </lineage>
</organism>
<feature type="signal peptide" evidence="1">
    <location>
        <begin position="1"/>
        <end position="17"/>
    </location>
</feature>
<keyword evidence="1" id="KW-0732">Signal</keyword>
<proteinExistence type="predicted"/>